<dbReference type="SUPFAM" id="SSF50923">
    <property type="entry name" value="Hemopexin-like domain"/>
    <property type="match status" value="1"/>
</dbReference>
<evidence type="ECO:0000313" key="2">
    <source>
        <dbReference type="Proteomes" id="UP000285301"/>
    </source>
</evidence>
<dbReference type="AlphaFoldDB" id="A0A3S3NWI6"/>
<dbReference type="InterPro" id="IPR036375">
    <property type="entry name" value="Hemopexin-like_dom_sf"/>
</dbReference>
<protein>
    <submittedName>
        <fullName evidence="1">Uncharacterized protein</fullName>
    </submittedName>
</protein>
<dbReference type="EMBL" id="NCKU01012377">
    <property type="protein sequence ID" value="RWS00099.1"/>
    <property type="molecule type" value="Genomic_DNA"/>
</dbReference>
<dbReference type="Gene3D" id="2.110.10.10">
    <property type="entry name" value="Hemopexin-like domain"/>
    <property type="match status" value="1"/>
</dbReference>
<evidence type="ECO:0000313" key="1">
    <source>
        <dbReference type="EMBL" id="RWS00099.1"/>
    </source>
</evidence>
<name>A0A3S3NWI6_9ACAR</name>
<gene>
    <name evidence="1" type="ORF">B4U79_16923</name>
</gene>
<accession>A0A3S3NWI6</accession>
<sequence>MSNTKEQVIYVLFEVISNNNTDHYYVYVAKPNSFHDYPFPVTAPTLLTNVPHNAMMFSLRAFESPENGKQKLVRVVLDKDFEDRTTIYWKRQQIANNTGIKFPFLAQINDRKTLEAVFEIERERTSPRTLSFVVSYKTNKGRIINAYIAKGHSLSQVVQSNWKVHLNEYKGKPIAYFDYDHWNIDYLLGIHVINDRFFRFENTTILGKFSLEQFGFLMENKVLFGCPPTLCLYNSLDAIHRNLSSGTEQFYAFSGRYVYIGDRTSVFNNVNLIQDIFEVIGDVQGLFRETIEAAYGDKSGKLYLITQNYVLSQQEVSSLSFLKKDRAEVFENSTKVSNHRKLVYAALNVDGEEGNDKLQIVYFFHRDSYSTVNIDKLNKYHYDQPDPDGDIQDFLGFPQEIDATFIDNEFWHAIKSNFIYSINKNNTQISCDYDRESRKICRPKPTKAADVQIVQKFFECNNSYYEGTEYLSFDAFIRQLNEHKQWWPQQRFKPDGKHSTSVRL</sequence>
<dbReference type="Proteomes" id="UP000285301">
    <property type="component" value="Unassembled WGS sequence"/>
</dbReference>
<keyword evidence="2" id="KW-1185">Reference proteome</keyword>
<comment type="caution">
    <text evidence="1">The sequence shown here is derived from an EMBL/GenBank/DDBJ whole genome shotgun (WGS) entry which is preliminary data.</text>
</comment>
<proteinExistence type="predicted"/>
<reference evidence="1 2" key="1">
    <citation type="journal article" date="2018" name="Gigascience">
        <title>Genomes of trombidid mites reveal novel predicted allergens and laterally-transferred genes associated with secondary metabolism.</title>
        <authorList>
            <person name="Dong X."/>
            <person name="Chaisiri K."/>
            <person name="Xia D."/>
            <person name="Armstrong S.D."/>
            <person name="Fang Y."/>
            <person name="Donnelly M.J."/>
            <person name="Kadowaki T."/>
            <person name="McGarry J.W."/>
            <person name="Darby A.C."/>
            <person name="Makepeace B.L."/>
        </authorList>
    </citation>
    <scope>NUCLEOTIDE SEQUENCE [LARGE SCALE GENOMIC DNA]</scope>
    <source>
        <strain evidence="1">UoL-WK</strain>
    </source>
</reference>
<organism evidence="1 2">
    <name type="scientific">Dinothrombium tinctorium</name>
    <dbReference type="NCBI Taxonomy" id="1965070"/>
    <lineage>
        <taxon>Eukaryota</taxon>
        <taxon>Metazoa</taxon>
        <taxon>Ecdysozoa</taxon>
        <taxon>Arthropoda</taxon>
        <taxon>Chelicerata</taxon>
        <taxon>Arachnida</taxon>
        <taxon>Acari</taxon>
        <taxon>Acariformes</taxon>
        <taxon>Trombidiformes</taxon>
        <taxon>Prostigmata</taxon>
        <taxon>Anystina</taxon>
        <taxon>Parasitengona</taxon>
        <taxon>Trombidioidea</taxon>
        <taxon>Trombidiidae</taxon>
        <taxon>Dinothrombium</taxon>
    </lineage>
</organism>